<dbReference type="PANTHER" id="PTHR33293:SF1">
    <property type="entry name" value="INSERTION ELEMENT IS1 1 PROTEIN INSB-RELATED"/>
    <property type="match status" value="1"/>
</dbReference>
<evidence type="ECO:0000313" key="7">
    <source>
        <dbReference type="Proteomes" id="UP000233387"/>
    </source>
</evidence>
<evidence type="ECO:0000259" key="5">
    <source>
        <dbReference type="Pfam" id="PF03811"/>
    </source>
</evidence>
<protein>
    <submittedName>
        <fullName evidence="6">IS1 transposase</fullName>
    </submittedName>
</protein>
<comment type="similarity">
    <text evidence="2">Belongs to the transposase 27 family.</text>
</comment>
<comment type="function">
    <text evidence="1">Absolutely required for transposition of IS1.</text>
</comment>
<evidence type="ECO:0000256" key="4">
    <source>
        <dbReference type="ARBA" id="ARBA00023172"/>
    </source>
</evidence>
<dbReference type="EMBL" id="NKXO01000023">
    <property type="protein sequence ID" value="PKQ68602.1"/>
    <property type="molecule type" value="Genomic_DNA"/>
</dbReference>
<dbReference type="InterPro" id="IPR005063">
    <property type="entry name" value="Transposase_27"/>
</dbReference>
<proteinExistence type="inferred from homology"/>
<name>A0A2N3IE42_9BACT</name>
<evidence type="ECO:0000256" key="1">
    <source>
        <dbReference type="ARBA" id="ARBA00004091"/>
    </source>
</evidence>
<sequence length="235" mass="27464">MSKVLTKVNCPHCQGAKVVKNGRKKDGTQNFLCKSCGKQFQQAYRYKGADPKIKHLIVSMLLRNSGIRDIAMVLQVSRVCVLNQLLKQSEKCVITPKQKHYKSVQIDEFWSYVQHKKKHKRWLFYAYAPETNEVLGYVIGNRSAKTIKKLLQMLKDIEIEQYCTDNWAAFAEVLAGQNHQVGKHLTRHIEGVNNALRARNRRLVRKTTCFSKKDKYHEAAIKIMFQQWNYDYHTF</sequence>
<dbReference type="InterPro" id="IPR051354">
    <property type="entry name" value="Transposase_27_IS1"/>
</dbReference>
<dbReference type="NCBIfam" id="NF033558">
    <property type="entry name" value="transpos_IS1"/>
    <property type="match status" value="1"/>
</dbReference>
<dbReference type="GO" id="GO:0004803">
    <property type="term" value="F:transposase activity"/>
    <property type="evidence" value="ECO:0007669"/>
    <property type="project" value="InterPro"/>
</dbReference>
<dbReference type="RefSeq" id="WP_101358850.1">
    <property type="nucleotide sequence ID" value="NZ_NKXO01000023.1"/>
</dbReference>
<dbReference type="PANTHER" id="PTHR33293">
    <property type="entry name" value="INSERTION ELEMENT IS1 1 PROTEIN INSB-RELATED"/>
    <property type="match status" value="1"/>
</dbReference>
<keyword evidence="7" id="KW-1185">Reference proteome</keyword>
<reference evidence="6 7" key="1">
    <citation type="submission" date="2017-06" db="EMBL/GenBank/DDBJ databases">
        <title>Raineya orbicola gen. nov., sp. nov. a slightly thermophilic bacterium of the phylum Bacteroidetes and the description of Raineyaceae fam. nov.</title>
        <authorList>
            <person name="Albuquerque L."/>
            <person name="Polonia A.R.M."/>
            <person name="Barroso C."/>
            <person name="Froufe H.J.C."/>
            <person name="Lage O."/>
            <person name="Lobo-Da-Cunha A."/>
            <person name="Egas C."/>
            <person name="Da Costa M.S."/>
        </authorList>
    </citation>
    <scope>NUCLEOTIDE SEQUENCE [LARGE SCALE GENOMIC DNA]</scope>
    <source>
        <strain evidence="6 7">SPSPC-11</strain>
    </source>
</reference>
<comment type="caution">
    <text evidence="6">The sequence shown here is derived from an EMBL/GenBank/DDBJ whole genome shotgun (WGS) entry which is preliminary data.</text>
</comment>
<dbReference type="AlphaFoldDB" id="A0A2N3IE42"/>
<keyword evidence="4" id="KW-0233">DNA recombination</keyword>
<dbReference type="Proteomes" id="UP000233387">
    <property type="component" value="Unassembled WGS sequence"/>
</dbReference>
<feature type="domain" description="InsA N-terminal zinc ribbon" evidence="5">
    <location>
        <begin position="7"/>
        <end position="36"/>
    </location>
</feature>
<evidence type="ECO:0000313" key="6">
    <source>
        <dbReference type="EMBL" id="PKQ68602.1"/>
    </source>
</evidence>
<dbReference type="Pfam" id="PF03811">
    <property type="entry name" value="Zn_ribbon_InsA"/>
    <property type="match status" value="1"/>
</dbReference>
<gene>
    <name evidence="6" type="ORF">Rain11_1580</name>
</gene>
<dbReference type="GO" id="GO:0006313">
    <property type="term" value="P:DNA transposition"/>
    <property type="evidence" value="ECO:0007669"/>
    <property type="project" value="InterPro"/>
</dbReference>
<dbReference type="GO" id="GO:0003677">
    <property type="term" value="F:DNA binding"/>
    <property type="evidence" value="ECO:0007669"/>
    <property type="project" value="InterPro"/>
</dbReference>
<evidence type="ECO:0000256" key="3">
    <source>
        <dbReference type="ARBA" id="ARBA00022578"/>
    </source>
</evidence>
<evidence type="ECO:0000256" key="2">
    <source>
        <dbReference type="ARBA" id="ARBA00008841"/>
    </source>
</evidence>
<dbReference type="InterPro" id="IPR003220">
    <property type="entry name" value="InsA_N_dom_Znf"/>
</dbReference>
<dbReference type="OrthoDB" id="964996at2"/>
<dbReference type="Pfam" id="PF03400">
    <property type="entry name" value="DDE_Tnp_IS1"/>
    <property type="match status" value="1"/>
</dbReference>
<keyword evidence="3" id="KW-0815">Transposition</keyword>
<organism evidence="6 7">
    <name type="scientific">Raineya orbicola</name>
    <dbReference type="NCBI Taxonomy" id="2016530"/>
    <lineage>
        <taxon>Bacteria</taxon>
        <taxon>Pseudomonadati</taxon>
        <taxon>Bacteroidota</taxon>
        <taxon>Cytophagia</taxon>
        <taxon>Cytophagales</taxon>
        <taxon>Raineyaceae</taxon>
        <taxon>Raineya</taxon>
    </lineage>
</organism>
<accession>A0A2N3IE42</accession>